<keyword evidence="1" id="KW-0863">Zinc-finger</keyword>
<organism evidence="3 4">
    <name type="scientific">Raphidocelis subcapitata</name>
    <dbReference type="NCBI Taxonomy" id="307507"/>
    <lineage>
        <taxon>Eukaryota</taxon>
        <taxon>Viridiplantae</taxon>
        <taxon>Chlorophyta</taxon>
        <taxon>core chlorophytes</taxon>
        <taxon>Chlorophyceae</taxon>
        <taxon>CS clade</taxon>
        <taxon>Sphaeropleales</taxon>
        <taxon>Selenastraceae</taxon>
        <taxon>Raphidocelis</taxon>
    </lineage>
</organism>
<dbReference type="PROSITE" id="PS50089">
    <property type="entry name" value="ZF_RING_2"/>
    <property type="match status" value="1"/>
</dbReference>
<feature type="domain" description="RING-type" evidence="2">
    <location>
        <begin position="203"/>
        <end position="248"/>
    </location>
</feature>
<dbReference type="EMBL" id="BDRX01000026">
    <property type="protein sequence ID" value="GBF91671.1"/>
    <property type="molecule type" value="Genomic_DNA"/>
</dbReference>
<keyword evidence="1" id="KW-0479">Metal-binding</keyword>
<protein>
    <recommendedName>
        <fullName evidence="2">RING-type domain-containing protein</fullName>
    </recommendedName>
</protein>
<evidence type="ECO:0000256" key="1">
    <source>
        <dbReference type="PROSITE-ProRule" id="PRU00175"/>
    </source>
</evidence>
<keyword evidence="4" id="KW-1185">Reference proteome</keyword>
<accession>A0A2V0NVL7</accession>
<gene>
    <name evidence="3" type="ORF">Rsub_03975</name>
</gene>
<dbReference type="CDD" id="cd16448">
    <property type="entry name" value="RING-H2"/>
    <property type="match status" value="1"/>
</dbReference>
<proteinExistence type="predicted"/>
<evidence type="ECO:0000313" key="4">
    <source>
        <dbReference type="Proteomes" id="UP000247498"/>
    </source>
</evidence>
<reference evidence="3 4" key="1">
    <citation type="journal article" date="2018" name="Sci. Rep.">
        <title>Raphidocelis subcapitata (=Pseudokirchneriella subcapitata) provides an insight into genome evolution and environmental adaptations in the Sphaeropleales.</title>
        <authorList>
            <person name="Suzuki S."/>
            <person name="Yamaguchi H."/>
            <person name="Nakajima N."/>
            <person name="Kawachi M."/>
        </authorList>
    </citation>
    <scope>NUCLEOTIDE SEQUENCE [LARGE SCALE GENOMIC DNA]</scope>
    <source>
        <strain evidence="3 4">NIES-35</strain>
    </source>
</reference>
<keyword evidence="1" id="KW-0862">Zinc</keyword>
<dbReference type="GO" id="GO:0008270">
    <property type="term" value="F:zinc ion binding"/>
    <property type="evidence" value="ECO:0007669"/>
    <property type="project" value="UniProtKB-KW"/>
</dbReference>
<dbReference type="AlphaFoldDB" id="A0A2V0NVL7"/>
<dbReference type="InParanoid" id="A0A2V0NVL7"/>
<evidence type="ECO:0000313" key="3">
    <source>
        <dbReference type="EMBL" id="GBF91671.1"/>
    </source>
</evidence>
<dbReference type="Proteomes" id="UP000247498">
    <property type="component" value="Unassembled WGS sequence"/>
</dbReference>
<name>A0A2V0NVL7_9CHLO</name>
<sequence>MFGFNPRPVSGPITREGLRAVLERKASLLLGDPVFSPDAGVDSCSRAALAAAFTSRRHPQNKFEVVVNFSPGFSCSKLVRVQRNYYSGFTVDCDRFTIELRGAQINTMDDGEVLQLTPGVANLLDRIYIDGGDEFGIFGSLVAVKCAAITDATVDRLLHHIRLLEGVQSCACGRAFVYAGPPEACDACLMCASAEVLSEVEVCAICRDDAHTSFAHKCPDCSCLLHQSCLYKLCYSDTFGFAKCPQCRRTLKRPAEVELTVL</sequence>
<comment type="caution">
    <text evidence="3">The sequence shown here is derived from an EMBL/GenBank/DDBJ whole genome shotgun (WGS) entry which is preliminary data.</text>
</comment>
<dbReference type="InterPro" id="IPR001841">
    <property type="entry name" value="Znf_RING"/>
</dbReference>
<evidence type="ECO:0000259" key="2">
    <source>
        <dbReference type="PROSITE" id="PS50089"/>
    </source>
</evidence>